<comment type="subcellular location">
    <subcellularLocation>
        <location evidence="1">Membrane</location>
    </subcellularLocation>
</comment>
<dbReference type="Pfam" id="PF01103">
    <property type="entry name" value="Omp85"/>
    <property type="match status" value="1"/>
</dbReference>
<evidence type="ECO:0000259" key="4">
    <source>
        <dbReference type="PROSITE" id="PS51779"/>
    </source>
</evidence>
<dbReference type="InterPro" id="IPR034746">
    <property type="entry name" value="POTRA"/>
</dbReference>
<feature type="signal peptide" evidence="3">
    <location>
        <begin position="1"/>
        <end position="25"/>
    </location>
</feature>
<dbReference type="GO" id="GO:0019867">
    <property type="term" value="C:outer membrane"/>
    <property type="evidence" value="ECO:0007669"/>
    <property type="project" value="InterPro"/>
</dbReference>
<evidence type="ECO:0000313" key="6">
    <source>
        <dbReference type="Proteomes" id="UP000321595"/>
    </source>
</evidence>
<keyword evidence="2" id="KW-0472">Membrane</keyword>
<feature type="domain" description="POTRA" evidence="4">
    <location>
        <begin position="44"/>
        <end position="115"/>
    </location>
</feature>
<gene>
    <name evidence="5" type="ORF">FRD01_17525</name>
</gene>
<dbReference type="EMBL" id="CP042467">
    <property type="protein sequence ID" value="QED29006.1"/>
    <property type="molecule type" value="Genomic_DNA"/>
</dbReference>
<protein>
    <submittedName>
        <fullName evidence="5">BamA/TamA family outer membrane protein</fullName>
    </submittedName>
</protein>
<reference evidence="5 6" key="1">
    <citation type="submission" date="2019-08" db="EMBL/GenBank/DDBJ databases">
        <authorList>
            <person name="Liang Q."/>
        </authorList>
    </citation>
    <scope>NUCLEOTIDE SEQUENCE [LARGE SCALE GENOMIC DNA]</scope>
    <source>
        <strain evidence="5 6">V1718</strain>
    </source>
</reference>
<dbReference type="OrthoDB" id="366754at2"/>
<dbReference type="InterPro" id="IPR000184">
    <property type="entry name" value="Bac_surfAg_D15"/>
</dbReference>
<keyword evidence="3" id="KW-0732">Signal</keyword>
<evidence type="ECO:0000256" key="1">
    <source>
        <dbReference type="ARBA" id="ARBA00004370"/>
    </source>
</evidence>
<evidence type="ECO:0000256" key="3">
    <source>
        <dbReference type="SAM" id="SignalP"/>
    </source>
</evidence>
<dbReference type="Gene3D" id="2.40.160.50">
    <property type="entry name" value="membrane protein fhac: a member of the omp85/tpsb transporter family"/>
    <property type="match status" value="1"/>
</dbReference>
<dbReference type="AlphaFoldDB" id="A0A5B8XZB1"/>
<dbReference type="RefSeq" id="WP_146961934.1">
    <property type="nucleotide sequence ID" value="NZ_CP042467.1"/>
</dbReference>
<evidence type="ECO:0000256" key="2">
    <source>
        <dbReference type="ARBA" id="ARBA00023136"/>
    </source>
</evidence>
<accession>A0A5B8XZB1</accession>
<keyword evidence="6" id="KW-1185">Reference proteome</keyword>
<organism evidence="5 6">
    <name type="scientific">Microvenator marinus</name>
    <dbReference type="NCBI Taxonomy" id="2600177"/>
    <lineage>
        <taxon>Bacteria</taxon>
        <taxon>Deltaproteobacteria</taxon>
        <taxon>Bradymonadales</taxon>
        <taxon>Microvenatoraceae</taxon>
        <taxon>Microvenator</taxon>
    </lineage>
</organism>
<sequence>MKFAVLSSFLGAFFSLLLISSSVMAQSAPESEPEAETQDSDEVFVISEVEINGLGRTKEFVVWREFDFELHSPTTRVVLEESAQRLRNMGLFAKVEYTLEPKGDSHKIIYDVLERWTILPVVKASSGGGINQLIVGLYDINVLGRYLEMGGQYERLGPTNSGVVWFRDPRLFDQRLWFSADVWHVNRIYTLYDNDGEEEGGFLLQRNMLALALEKEVVWWFRFGGRIQVVQDQTSLNLIEDDIRQLQARRGLPEDTLRIQPGLTFQLGRLNQDNYLVEGAQLNLRLDGTDTILGSTFSFGSIESDLVLAKTLPFKSTIAFRWLVGISSTEAETHFYYIGGFDRVRGFLDARFRGPAHTTANLEFRIPSLDTSWLVLQHVGFVDVTSVGQGASDFADITAASAGAGIRLISPRIYRLTLRLDYAASLVNSGDSAISFGVQQFF</sequence>
<dbReference type="PROSITE" id="PS51779">
    <property type="entry name" value="POTRA"/>
    <property type="match status" value="1"/>
</dbReference>
<dbReference type="Gene3D" id="3.10.20.310">
    <property type="entry name" value="membrane protein fhac"/>
    <property type="match status" value="1"/>
</dbReference>
<evidence type="ECO:0000313" key="5">
    <source>
        <dbReference type="EMBL" id="QED29006.1"/>
    </source>
</evidence>
<dbReference type="Pfam" id="PF07244">
    <property type="entry name" value="POTRA"/>
    <property type="match status" value="1"/>
</dbReference>
<dbReference type="InterPro" id="IPR010827">
    <property type="entry name" value="BamA/TamA_POTRA"/>
</dbReference>
<dbReference type="Proteomes" id="UP000321595">
    <property type="component" value="Chromosome"/>
</dbReference>
<proteinExistence type="predicted"/>
<feature type="chain" id="PRO_5022722655" evidence="3">
    <location>
        <begin position="26"/>
        <end position="442"/>
    </location>
</feature>
<dbReference type="KEGG" id="bbae:FRD01_17525"/>
<name>A0A5B8XZB1_9DELT</name>